<accession>A0ABY7ESV3</accession>
<evidence type="ECO:0000313" key="2">
    <source>
        <dbReference type="Proteomes" id="UP001164746"/>
    </source>
</evidence>
<organism evidence="1 2">
    <name type="scientific">Mya arenaria</name>
    <name type="common">Soft-shell clam</name>
    <dbReference type="NCBI Taxonomy" id="6604"/>
    <lineage>
        <taxon>Eukaryota</taxon>
        <taxon>Metazoa</taxon>
        <taxon>Spiralia</taxon>
        <taxon>Lophotrochozoa</taxon>
        <taxon>Mollusca</taxon>
        <taxon>Bivalvia</taxon>
        <taxon>Autobranchia</taxon>
        <taxon>Heteroconchia</taxon>
        <taxon>Euheterodonta</taxon>
        <taxon>Imparidentia</taxon>
        <taxon>Neoheterodontei</taxon>
        <taxon>Myida</taxon>
        <taxon>Myoidea</taxon>
        <taxon>Myidae</taxon>
        <taxon>Mya</taxon>
    </lineage>
</organism>
<proteinExistence type="predicted"/>
<name>A0ABY7ESV3_MYAAR</name>
<reference evidence="1" key="1">
    <citation type="submission" date="2022-11" db="EMBL/GenBank/DDBJ databases">
        <title>Centuries of genome instability and evolution in soft-shell clam transmissible cancer (bioRxiv).</title>
        <authorList>
            <person name="Hart S.F.M."/>
            <person name="Yonemitsu M.A."/>
            <person name="Giersch R.M."/>
            <person name="Beal B.F."/>
            <person name="Arriagada G."/>
            <person name="Davis B.W."/>
            <person name="Ostrander E.A."/>
            <person name="Goff S.P."/>
            <person name="Metzger M.J."/>
        </authorList>
    </citation>
    <scope>NUCLEOTIDE SEQUENCE</scope>
    <source>
        <strain evidence="1">MELC-2E11</strain>
        <tissue evidence="1">Siphon/mantle</tissue>
    </source>
</reference>
<protein>
    <submittedName>
        <fullName evidence="1">Uncharacterized protein</fullName>
    </submittedName>
</protein>
<sequence length="181" mass="20606">MEGPTVANFMENWLEQIVTEWGKDKHSCREFPNDLNSLFTLPNLASFQVFTFFQRTRRQLYLVQINRRNRGFSRRVQSNGIGYDLVMTFLKDGLQCDKSQRTRLHKLLDEVVNTAKVVNTASELVTYLLKSQLLISPPMALRGQCSQRVSDSESVTKESSLIAVGTLLLFVGRSGEALMLI</sequence>
<keyword evidence="2" id="KW-1185">Reference proteome</keyword>
<dbReference type="EMBL" id="CP111019">
    <property type="protein sequence ID" value="WAR12024.1"/>
    <property type="molecule type" value="Genomic_DNA"/>
</dbReference>
<evidence type="ECO:0000313" key="1">
    <source>
        <dbReference type="EMBL" id="WAR12024.1"/>
    </source>
</evidence>
<gene>
    <name evidence="1" type="ORF">MAR_026204</name>
</gene>
<dbReference type="Proteomes" id="UP001164746">
    <property type="component" value="Chromosome 8"/>
</dbReference>